<dbReference type="InterPro" id="IPR002933">
    <property type="entry name" value="Peptidase_M20"/>
</dbReference>
<dbReference type="PROSITE" id="PS00758">
    <property type="entry name" value="ARGE_DAPE_CPG2_1"/>
    <property type="match status" value="1"/>
</dbReference>
<evidence type="ECO:0000256" key="5">
    <source>
        <dbReference type="ARBA" id="ARBA00022833"/>
    </source>
</evidence>
<name>A0A6C2UIN4_9BACT</name>
<organism evidence="11 12">
    <name type="scientific">Pontiella sulfatireligans</name>
    <dbReference type="NCBI Taxonomy" id="2750658"/>
    <lineage>
        <taxon>Bacteria</taxon>
        <taxon>Pseudomonadati</taxon>
        <taxon>Kiritimatiellota</taxon>
        <taxon>Kiritimatiellia</taxon>
        <taxon>Kiritimatiellales</taxon>
        <taxon>Pontiellaceae</taxon>
        <taxon>Pontiella</taxon>
    </lineage>
</organism>
<evidence type="ECO:0000256" key="9">
    <source>
        <dbReference type="PIRSR" id="PIRSR001123-2"/>
    </source>
</evidence>
<dbReference type="GO" id="GO:0046872">
    <property type="term" value="F:metal ion binding"/>
    <property type="evidence" value="ECO:0007669"/>
    <property type="project" value="UniProtKB-UniRule"/>
</dbReference>
<keyword evidence="3 9" id="KW-0479">Metal-binding</keyword>
<keyword evidence="5" id="KW-0862">Zinc</keyword>
<dbReference type="Pfam" id="PF07687">
    <property type="entry name" value="M20_dimer"/>
    <property type="match status" value="1"/>
</dbReference>
<dbReference type="Pfam" id="PF01546">
    <property type="entry name" value="Peptidase_M20"/>
    <property type="match status" value="1"/>
</dbReference>
<dbReference type="EMBL" id="CAAHFH010000001">
    <property type="protein sequence ID" value="VGO19819.1"/>
    <property type="molecule type" value="Genomic_DNA"/>
</dbReference>
<evidence type="ECO:0000313" key="12">
    <source>
        <dbReference type="Proteomes" id="UP000346198"/>
    </source>
</evidence>
<dbReference type="GO" id="GO:0004177">
    <property type="term" value="F:aminopeptidase activity"/>
    <property type="evidence" value="ECO:0007669"/>
    <property type="project" value="UniProtKB-UniRule"/>
</dbReference>
<feature type="binding site" evidence="9">
    <location>
        <position position="112"/>
    </location>
    <ligand>
        <name>Zn(2+)</name>
        <dbReference type="ChEBI" id="CHEBI:29105"/>
        <label>2</label>
    </ligand>
</feature>
<dbReference type="SUPFAM" id="SSF53187">
    <property type="entry name" value="Zn-dependent exopeptidases"/>
    <property type="match status" value="1"/>
</dbReference>
<accession>A0A6C2UIN4</accession>
<dbReference type="RefSeq" id="WP_136061274.1">
    <property type="nucleotide sequence ID" value="NZ_CAAHFH010000001.1"/>
</dbReference>
<keyword evidence="4" id="KW-0378">Hydrolase</keyword>
<feature type="active site" description="Proton acceptor" evidence="8">
    <location>
        <position position="145"/>
    </location>
</feature>
<dbReference type="Proteomes" id="UP000346198">
    <property type="component" value="Unassembled WGS sequence"/>
</dbReference>
<proteinExistence type="inferred from homology"/>
<comment type="cofactor">
    <cofactor evidence="9">
        <name>a divalent metal cation</name>
        <dbReference type="ChEBI" id="CHEBI:60240"/>
    </cofactor>
    <text evidence="9">Binds 2 divalent metal cations per subunit.</text>
</comment>
<dbReference type="PIRSF" id="PIRSF001123">
    <property type="entry name" value="PepA_GA"/>
    <property type="match status" value="1"/>
</dbReference>
<feature type="binding site" evidence="9">
    <location>
        <position position="112"/>
    </location>
    <ligand>
        <name>Zn(2+)</name>
        <dbReference type="ChEBI" id="CHEBI:29105"/>
        <label>1</label>
    </ligand>
</feature>
<dbReference type="SUPFAM" id="SSF55031">
    <property type="entry name" value="Bacterial exopeptidase dimerisation domain"/>
    <property type="match status" value="1"/>
</dbReference>
<keyword evidence="6" id="KW-0482">Metalloprotease</keyword>
<evidence type="ECO:0000256" key="4">
    <source>
        <dbReference type="ARBA" id="ARBA00022801"/>
    </source>
</evidence>
<evidence type="ECO:0000256" key="6">
    <source>
        <dbReference type="ARBA" id="ARBA00023049"/>
    </source>
</evidence>
<dbReference type="InterPro" id="IPR036264">
    <property type="entry name" value="Bact_exopeptidase_dim_dom"/>
</dbReference>
<dbReference type="PANTHER" id="PTHR42994:SF2">
    <property type="entry name" value="PEPTIDASE"/>
    <property type="match status" value="1"/>
</dbReference>
<evidence type="ECO:0000256" key="8">
    <source>
        <dbReference type="PIRSR" id="PIRSR001123-1"/>
    </source>
</evidence>
<protein>
    <submittedName>
        <fullName evidence="11">Peptidase T</fullName>
    </submittedName>
</protein>
<dbReference type="InterPro" id="IPR001261">
    <property type="entry name" value="ArgE/DapE_CS"/>
</dbReference>
<keyword evidence="2" id="KW-0645">Protease</keyword>
<evidence type="ECO:0000256" key="3">
    <source>
        <dbReference type="ARBA" id="ARBA00022723"/>
    </source>
</evidence>
<evidence type="ECO:0000256" key="1">
    <source>
        <dbReference type="ARBA" id="ARBA00001947"/>
    </source>
</evidence>
<dbReference type="PANTHER" id="PTHR42994">
    <property type="entry name" value="PEPTIDASE T"/>
    <property type="match status" value="1"/>
</dbReference>
<evidence type="ECO:0000256" key="2">
    <source>
        <dbReference type="ARBA" id="ARBA00022670"/>
    </source>
</evidence>
<feature type="binding site" evidence="9">
    <location>
        <position position="146"/>
    </location>
    <ligand>
        <name>Zn(2+)</name>
        <dbReference type="ChEBI" id="CHEBI:29105"/>
        <label>2</label>
    </ligand>
</feature>
<evidence type="ECO:0000313" key="11">
    <source>
        <dbReference type="EMBL" id="VGO19819.1"/>
    </source>
</evidence>
<keyword evidence="12" id="KW-1185">Reference proteome</keyword>
<comment type="cofactor">
    <cofactor evidence="1">
        <name>Zn(2+)</name>
        <dbReference type="ChEBI" id="CHEBI:29105"/>
    </cofactor>
</comment>
<dbReference type="GO" id="GO:0006508">
    <property type="term" value="P:proteolysis"/>
    <property type="evidence" value="ECO:0007669"/>
    <property type="project" value="UniProtKB-KW"/>
</dbReference>
<dbReference type="InterPro" id="IPR008007">
    <property type="entry name" value="Peptidase_M42"/>
</dbReference>
<evidence type="ECO:0000259" key="10">
    <source>
        <dbReference type="Pfam" id="PF07687"/>
    </source>
</evidence>
<dbReference type="Gene3D" id="3.30.70.360">
    <property type="match status" value="1"/>
</dbReference>
<dbReference type="AlphaFoldDB" id="A0A6C2UIN4"/>
<evidence type="ECO:0000256" key="7">
    <source>
        <dbReference type="PIRNR" id="PIRNR001123"/>
    </source>
</evidence>
<gene>
    <name evidence="11" type="primary">pepT</name>
    <name evidence="11" type="ORF">SCARR_01879</name>
</gene>
<dbReference type="GO" id="GO:0008237">
    <property type="term" value="F:metallopeptidase activity"/>
    <property type="evidence" value="ECO:0007669"/>
    <property type="project" value="UniProtKB-KW"/>
</dbReference>
<dbReference type="Gene3D" id="3.40.630.10">
    <property type="entry name" value="Zn peptidases"/>
    <property type="match status" value="1"/>
</dbReference>
<reference evidence="11 12" key="1">
    <citation type="submission" date="2019-04" db="EMBL/GenBank/DDBJ databases">
        <authorList>
            <person name="Van Vliet M D."/>
        </authorList>
    </citation>
    <scope>NUCLEOTIDE SEQUENCE [LARGE SCALE GENOMIC DNA]</scope>
    <source>
        <strain evidence="11 12">F21</strain>
    </source>
</reference>
<sequence>MINKDKALSHLLDLLAVPGPTGQESQVVEAITKKLIAAGCKKAWIKTDDAHKRLGEGFEIGNLIVKLPGTIKGATRIMFSAHMDTVPLCKGAVPMVKGGRIVAKGNTGLGGDDRSGCAAIVTLAETLLKNKIPHPPITLLFPIAEENGLHGSRMVRFKDLGNPAMGFNLDGQEPNEIVIGAMSAVRWQAEIKGISTHAGLEPHKGISAGLIASKAMATIAEKGYFGKIIKGNRVGTSNLGSMRGGETNNQVMDIAVMTGECRSHSPAFLEQIVKVYKTSFEQAAKSVTNDKSKCGKVKFSTISDYRAFRLKKSEPCVKIASKAVEAVDKKPNPLVMDAGLDANNFNEKGLPTVTLGCGSHKFHQLEEYVDIKEFHTACDVLLNIANLSRASA</sequence>
<feature type="domain" description="Peptidase M20 dimerisation" evidence="10">
    <location>
        <begin position="183"/>
        <end position="285"/>
    </location>
</feature>
<dbReference type="InterPro" id="IPR011650">
    <property type="entry name" value="Peptidase_M20_dimer"/>
</dbReference>
<comment type="similarity">
    <text evidence="7">Belongs to the peptidase M42 family.</text>
</comment>